<reference evidence="2 3" key="1">
    <citation type="submission" date="2019-03" db="EMBL/GenBank/DDBJ databases">
        <title>Genomic Encyclopedia of Archaeal and Bacterial Type Strains, Phase II (KMG-II): from individual species to whole genera.</title>
        <authorList>
            <person name="Goeker M."/>
        </authorList>
    </citation>
    <scope>NUCLEOTIDE SEQUENCE [LARGE SCALE GENOMIC DNA]</scope>
    <source>
        <strain evidence="2 3">DSM 45499</strain>
    </source>
</reference>
<keyword evidence="3" id="KW-1185">Reference proteome</keyword>
<dbReference type="AlphaFoldDB" id="A0A4R7UZ04"/>
<dbReference type="EMBL" id="SOCP01000018">
    <property type="protein sequence ID" value="TDV42139.1"/>
    <property type="molecule type" value="Genomic_DNA"/>
</dbReference>
<dbReference type="SUPFAM" id="SSF52540">
    <property type="entry name" value="P-loop containing nucleoside triphosphate hydrolases"/>
    <property type="match status" value="1"/>
</dbReference>
<dbReference type="Proteomes" id="UP000294927">
    <property type="component" value="Unassembled WGS sequence"/>
</dbReference>
<dbReference type="RefSeq" id="WP_133907350.1">
    <property type="nucleotide sequence ID" value="NZ_SOCP01000018.1"/>
</dbReference>
<evidence type="ECO:0000313" key="2">
    <source>
        <dbReference type="EMBL" id="TDV42139.1"/>
    </source>
</evidence>
<dbReference type="Gene3D" id="3.40.50.300">
    <property type="entry name" value="P-loop containing nucleotide triphosphate hydrolases"/>
    <property type="match status" value="1"/>
</dbReference>
<evidence type="ECO:0000313" key="3">
    <source>
        <dbReference type="Proteomes" id="UP000294927"/>
    </source>
</evidence>
<feature type="region of interest" description="Disordered" evidence="1">
    <location>
        <begin position="304"/>
        <end position="336"/>
    </location>
</feature>
<dbReference type="InterPro" id="IPR027417">
    <property type="entry name" value="P-loop_NTPase"/>
</dbReference>
<comment type="caution">
    <text evidence="2">The sequence shown here is derived from an EMBL/GenBank/DDBJ whole genome shotgun (WGS) entry which is preliminary data.</text>
</comment>
<protein>
    <submittedName>
        <fullName evidence="2">NB-ARC domain-containing protein</fullName>
    </submittedName>
</protein>
<organism evidence="2 3">
    <name type="scientific">Actinophytocola oryzae</name>
    <dbReference type="NCBI Taxonomy" id="502181"/>
    <lineage>
        <taxon>Bacteria</taxon>
        <taxon>Bacillati</taxon>
        <taxon>Actinomycetota</taxon>
        <taxon>Actinomycetes</taxon>
        <taxon>Pseudonocardiales</taxon>
        <taxon>Pseudonocardiaceae</taxon>
    </lineage>
</organism>
<evidence type="ECO:0000256" key="1">
    <source>
        <dbReference type="SAM" id="MobiDB-lite"/>
    </source>
</evidence>
<proteinExistence type="predicted"/>
<dbReference type="PANTHER" id="PTHR47691">
    <property type="entry name" value="REGULATOR-RELATED"/>
    <property type="match status" value="1"/>
</dbReference>
<dbReference type="PANTHER" id="PTHR47691:SF3">
    <property type="entry name" value="HTH-TYPE TRANSCRIPTIONAL REGULATOR RV0890C-RELATED"/>
    <property type="match status" value="1"/>
</dbReference>
<dbReference type="OrthoDB" id="3697347at2"/>
<accession>A0A4R7UZ04</accession>
<dbReference type="PRINTS" id="PR00364">
    <property type="entry name" value="DISEASERSIST"/>
</dbReference>
<dbReference type="GO" id="GO:0043531">
    <property type="term" value="F:ADP binding"/>
    <property type="evidence" value="ECO:0007669"/>
    <property type="project" value="InterPro"/>
</dbReference>
<name>A0A4R7UZ04_9PSEU</name>
<sequence length="336" mass="36719">MDREQHRNVFIGISSGSIVQARDVHVHNTVAYPTPYQLPPDQAAFVGRSEHLEQLDDLASRNQETARTAVITGQPGVGKTALAVHWGHRAREQYPDGQLYVDLRGYDATGDPARWENVLEAFLQALGGPQLVIPASREAQKGLYHSMTSERRVLAILDNAASTDQVRSLIPPGARCLTLVTSRKGLPGLVARDGARRLTLDPLPTEHAVTFLTSIVAEHRIPEATMAQLAELCAGLPLALRIAAEHAANPGTRIERYIQELSDEQSRLDALDFSDDDTSTAVRAIFSWSYRALPHVPAPWSVTCHQHQSGHGGSARRRRRVSSAEGLVPACRRAPG</sequence>
<gene>
    <name evidence="2" type="ORF">CLV71_1185</name>
</gene>